<dbReference type="InterPro" id="IPR000157">
    <property type="entry name" value="TIR_dom"/>
</dbReference>
<dbReference type="KEGG" id="led:BBK82_33365"/>
<evidence type="ECO:0000259" key="2">
    <source>
        <dbReference type="Pfam" id="PF13676"/>
    </source>
</evidence>
<feature type="region of interest" description="Disordered" evidence="1">
    <location>
        <begin position="162"/>
        <end position="184"/>
    </location>
</feature>
<gene>
    <name evidence="3" type="ORF">BBK82_33365</name>
</gene>
<dbReference type="Pfam" id="PF13676">
    <property type="entry name" value="TIR_2"/>
    <property type="match status" value="1"/>
</dbReference>
<dbReference type="AlphaFoldDB" id="A0A1B2HR79"/>
<dbReference type="Proteomes" id="UP000093053">
    <property type="component" value="Chromosome"/>
</dbReference>
<sequence>MSERGRRVFISYVREDSEAVDRLCAALEAARIPVWRDRTALGPGDAWKVKIREAVRTGSIVFLACFSSNSRAKEKSYMNEELTLAVEEFRQMPPGRTWLIPVRFDAGEVPHWDLGAGRALGDLNHSDLFGQDYPVQLAGLVATIGHLMRDKRIDSTDVAAAVEADQPGSSAEDEPSRPATAGSRVEEVRRILRSTYDGVDSVYLDEFARDRLRLYRLPPLESGEKVLAILDTSVAKIVSRLWNPGREYYAMFTDRSFYYRAVYLRGENSVSSLSVRYDELGEYAFSGAKYWAYPRTNGPRRGIRVNTGGREFLLRASGMPGGPEKLAAVLTELATG</sequence>
<keyword evidence="4" id="KW-1185">Reference proteome</keyword>
<evidence type="ECO:0000256" key="1">
    <source>
        <dbReference type="SAM" id="MobiDB-lite"/>
    </source>
</evidence>
<name>A0A1B2HR79_9PSEU</name>
<protein>
    <recommendedName>
        <fullName evidence="2">TIR domain-containing protein</fullName>
    </recommendedName>
</protein>
<dbReference type="RefSeq" id="WP_065918534.1">
    <property type="nucleotide sequence ID" value="NZ_CP016793.1"/>
</dbReference>
<dbReference type="InterPro" id="IPR035897">
    <property type="entry name" value="Toll_tir_struct_dom_sf"/>
</dbReference>
<dbReference type="EMBL" id="CP016793">
    <property type="protein sequence ID" value="ANZ40195.1"/>
    <property type="molecule type" value="Genomic_DNA"/>
</dbReference>
<evidence type="ECO:0000313" key="4">
    <source>
        <dbReference type="Proteomes" id="UP000093053"/>
    </source>
</evidence>
<feature type="domain" description="TIR" evidence="2">
    <location>
        <begin position="8"/>
        <end position="132"/>
    </location>
</feature>
<dbReference type="STRING" id="1586287.BBK82_33365"/>
<dbReference type="SUPFAM" id="SSF52200">
    <property type="entry name" value="Toll/Interleukin receptor TIR domain"/>
    <property type="match status" value="1"/>
</dbReference>
<dbReference type="GO" id="GO:0007165">
    <property type="term" value="P:signal transduction"/>
    <property type="evidence" value="ECO:0007669"/>
    <property type="project" value="InterPro"/>
</dbReference>
<proteinExistence type="predicted"/>
<accession>A0A1B2HR79</accession>
<reference evidence="3 4" key="1">
    <citation type="submission" date="2016-07" db="EMBL/GenBank/DDBJ databases">
        <title>Complete genome sequence of the Lentzea guizhouensis DHS C013.</title>
        <authorList>
            <person name="Cao C."/>
        </authorList>
    </citation>
    <scope>NUCLEOTIDE SEQUENCE [LARGE SCALE GENOMIC DNA]</scope>
    <source>
        <strain evidence="3 4">DHS C013</strain>
    </source>
</reference>
<dbReference type="Gene3D" id="3.40.50.10140">
    <property type="entry name" value="Toll/interleukin-1 receptor homology (TIR) domain"/>
    <property type="match status" value="1"/>
</dbReference>
<evidence type="ECO:0000313" key="3">
    <source>
        <dbReference type="EMBL" id="ANZ40195.1"/>
    </source>
</evidence>
<organism evidence="3 4">
    <name type="scientific">Lentzea guizhouensis</name>
    <dbReference type="NCBI Taxonomy" id="1586287"/>
    <lineage>
        <taxon>Bacteria</taxon>
        <taxon>Bacillati</taxon>
        <taxon>Actinomycetota</taxon>
        <taxon>Actinomycetes</taxon>
        <taxon>Pseudonocardiales</taxon>
        <taxon>Pseudonocardiaceae</taxon>
        <taxon>Lentzea</taxon>
    </lineage>
</organism>